<keyword evidence="9" id="KW-1185">Reference proteome</keyword>
<dbReference type="Pfam" id="PF20684">
    <property type="entry name" value="Fung_rhodopsin"/>
    <property type="match status" value="1"/>
</dbReference>
<sequence length="313" mass="34659">MDLSKIPIMANPSGAPPNFVDPPSLHNTAVGLGISLMVMSGLVLILRLITNWKISRLGLDDYLCMFAQAGGMSYWILYYMVSERGISRHAWDVPVTIMTVHFIQLQASIQIVIAPTLWAAKSAVLALYIRLFGSIRWLKITCYIWIGFMALFYSSNIVIAVVYCIPRKSEAWDGTSFQRCSKSTWSAVVIGVFSALADLVIFALPFPIILKLRVTPAKKLGLVILFLTGLVLVAMSILSLVFRVKTFKGLDPTWNGTSTAIITFAEVFGTVIVACAPALSAFWLKIFTKSSLWSSSDGFSKKQIRCMMIRYSS</sequence>
<evidence type="ECO:0000256" key="1">
    <source>
        <dbReference type="ARBA" id="ARBA00004141"/>
    </source>
</evidence>
<dbReference type="OrthoDB" id="444631at2759"/>
<keyword evidence="3 6" id="KW-1133">Transmembrane helix</keyword>
<protein>
    <recommendedName>
        <fullName evidence="7">Rhodopsin domain-containing protein</fullName>
    </recommendedName>
</protein>
<feature type="transmembrane region" description="Helical" evidence="6">
    <location>
        <begin position="62"/>
        <end position="81"/>
    </location>
</feature>
<dbReference type="InterPro" id="IPR052337">
    <property type="entry name" value="SAT4-like"/>
</dbReference>
<evidence type="ECO:0000256" key="6">
    <source>
        <dbReference type="SAM" id="Phobius"/>
    </source>
</evidence>
<dbReference type="InterPro" id="IPR049326">
    <property type="entry name" value="Rhodopsin_dom_fungi"/>
</dbReference>
<dbReference type="Proteomes" id="UP000799757">
    <property type="component" value="Unassembled WGS sequence"/>
</dbReference>
<feature type="transmembrane region" description="Helical" evidence="6">
    <location>
        <begin position="29"/>
        <end position="50"/>
    </location>
</feature>
<evidence type="ECO:0000256" key="2">
    <source>
        <dbReference type="ARBA" id="ARBA00022692"/>
    </source>
</evidence>
<gene>
    <name evidence="8" type="ORF">K505DRAFT_346783</name>
</gene>
<feature type="domain" description="Rhodopsin" evidence="7">
    <location>
        <begin position="46"/>
        <end position="281"/>
    </location>
</feature>
<feature type="transmembrane region" description="Helical" evidence="6">
    <location>
        <begin position="262"/>
        <end position="284"/>
    </location>
</feature>
<feature type="transmembrane region" description="Helical" evidence="6">
    <location>
        <begin position="185"/>
        <end position="210"/>
    </location>
</feature>
<accession>A0A6A6XPT2</accession>
<keyword evidence="4 6" id="KW-0472">Membrane</keyword>
<comment type="similarity">
    <text evidence="5">Belongs to the SAT4 family.</text>
</comment>
<evidence type="ECO:0000313" key="9">
    <source>
        <dbReference type="Proteomes" id="UP000799757"/>
    </source>
</evidence>
<dbReference type="AlphaFoldDB" id="A0A6A6XPT2"/>
<reference evidence="8" key="1">
    <citation type="journal article" date="2020" name="Stud. Mycol.">
        <title>101 Dothideomycetes genomes: a test case for predicting lifestyles and emergence of pathogens.</title>
        <authorList>
            <person name="Haridas S."/>
            <person name="Albert R."/>
            <person name="Binder M."/>
            <person name="Bloem J."/>
            <person name="Labutti K."/>
            <person name="Salamov A."/>
            <person name="Andreopoulos B."/>
            <person name="Baker S."/>
            <person name="Barry K."/>
            <person name="Bills G."/>
            <person name="Bluhm B."/>
            <person name="Cannon C."/>
            <person name="Castanera R."/>
            <person name="Culley D."/>
            <person name="Daum C."/>
            <person name="Ezra D."/>
            <person name="Gonzalez J."/>
            <person name="Henrissat B."/>
            <person name="Kuo A."/>
            <person name="Liang C."/>
            <person name="Lipzen A."/>
            <person name="Lutzoni F."/>
            <person name="Magnuson J."/>
            <person name="Mondo S."/>
            <person name="Nolan M."/>
            <person name="Ohm R."/>
            <person name="Pangilinan J."/>
            <person name="Park H.-J."/>
            <person name="Ramirez L."/>
            <person name="Alfaro M."/>
            <person name="Sun H."/>
            <person name="Tritt A."/>
            <person name="Yoshinaga Y."/>
            <person name="Zwiers L.-H."/>
            <person name="Turgeon B."/>
            <person name="Goodwin S."/>
            <person name="Spatafora J."/>
            <person name="Crous P."/>
            <person name="Grigoriev I."/>
        </authorList>
    </citation>
    <scope>NUCLEOTIDE SEQUENCE</scope>
    <source>
        <strain evidence="8">CBS 109.77</strain>
    </source>
</reference>
<evidence type="ECO:0000259" key="7">
    <source>
        <dbReference type="Pfam" id="PF20684"/>
    </source>
</evidence>
<dbReference type="GO" id="GO:0016020">
    <property type="term" value="C:membrane"/>
    <property type="evidence" value="ECO:0007669"/>
    <property type="project" value="UniProtKB-SubCell"/>
</dbReference>
<name>A0A6A6XPT2_9PLEO</name>
<feature type="transmembrane region" description="Helical" evidence="6">
    <location>
        <begin position="140"/>
        <end position="165"/>
    </location>
</feature>
<proteinExistence type="inferred from homology"/>
<comment type="subcellular location">
    <subcellularLocation>
        <location evidence="1">Membrane</location>
        <topology evidence="1">Multi-pass membrane protein</topology>
    </subcellularLocation>
</comment>
<dbReference type="PANTHER" id="PTHR33048">
    <property type="entry name" value="PTH11-LIKE INTEGRAL MEMBRANE PROTEIN (AFU_ORTHOLOGUE AFUA_5G11245)"/>
    <property type="match status" value="1"/>
</dbReference>
<evidence type="ECO:0000256" key="4">
    <source>
        <dbReference type="ARBA" id="ARBA00023136"/>
    </source>
</evidence>
<feature type="transmembrane region" description="Helical" evidence="6">
    <location>
        <begin position="101"/>
        <end position="128"/>
    </location>
</feature>
<organism evidence="8 9">
    <name type="scientific">Melanomma pulvis-pyrius CBS 109.77</name>
    <dbReference type="NCBI Taxonomy" id="1314802"/>
    <lineage>
        <taxon>Eukaryota</taxon>
        <taxon>Fungi</taxon>
        <taxon>Dikarya</taxon>
        <taxon>Ascomycota</taxon>
        <taxon>Pezizomycotina</taxon>
        <taxon>Dothideomycetes</taxon>
        <taxon>Pleosporomycetidae</taxon>
        <taxon>Pleosporales</taxon>
        <taxon>Melanommataceae</taxon>
        <taxon>Melanomma</taxon>
    </lineage>
</organism>
<keyword evidence="2 6" id="KW-0812">Transmembrane</keyword>
<evidence type="ECO:0000256" key="3">
    <source>
        <dbReference type="ARBA" id="ARBA00022989"/>
    </source>
</evidence>
<dbReference type="PANTHER" id="PTHR33048:SF146">
    <property type="entry name" value="INTEGRAL MEMBRANE PROTEIN"/>
    <property type="match status" value="1"/>
</dbReference>
<feature type="transmembrane region" description="Helical" evidence="6">
    <location>
        <begin position="222"/>
        <end position="242"/>
    </location>
</feature>
<evidence type="ECO:0000256" key="5">
    <source>
        <dbReference type="ARBA" id="ARBA00038359"/>
    </source>
</evidence>
<evidence type="ECO:0000313" key="8">
    <source>
        <dbReference type="EMBL" id="KAF2798163.1"/>
    </source>
</evidence>
<dbReference type="EMBL" id="MU001790">
    <property type="protein sequence ID" value="KAF2798163.1"/>
    <property type="molecule type" value="Genomic_DNA"/>
</dbReference>